<comment type="caution">
    <text evidence="1">The sequence shown here is derived from an EMBL/GenBank/DDBJ whole genome shotgun (WGS) entry which is preliminary data.</text>
</comment>
<keyword evidence="2" id="KW-1185">Reference proteome</keyword>
<proteinExistence type="predicted"/>
<dbReference type="Proteomes" id="UP000023152">
    <property type="component" value="Unassembled WGS sequence"/>
</dbReference>
<name>X6NNK0_RETFI</name>
<gene>
    <name evidence="1" type="ORF">RFI_10192</name>
</gene>
<evidence type="ECO:0000313" key="1">
    <source>
        <dbReference type="EMBL" id="ETO26942.1"/>
    </source>
</evidence>
<reference evidence="1 2" key="1">
    <citation type="journal article" date="2013" name="Curr. Biol.">
        <title>The Genome of the Foraminiferan Reticulomyxa filosa.</title>
        <authorList>
            <person name="Glockner G."/>
            <person name="Hulsmann N."/>
            <person name="Schleicher M."/>
            <person name="Noegel A.A."/>
            <person name="Eichinger L."/>
            <person name="Gallinger C."/>
            <person name="Pawlowski J."/>
            <person name="Sierra R."/>
            <person name="Euteneuer U."/>
            <person name="Pillet L."/>
            <person name="Moustafa A."/>
            <person name="Platzer M."/>
            <person name="Groth M."/>
            <person name="Szafranski K."/>
            <person name="Schliwa M."/>
        </authorList>
    </citation>
    <scope>NUCLEOTIDE SEQUENCE [LARGE SCALE GENOMIC DNA]</scope>
</reference>
<sequence length="280" mass="32717">MKTNLLNSAERCVSLLENNKMELNHLLSPFECEVRIQIFNEILERTATEGKGNGKMIEMLSTITNEVVEKVKDIQQVYRLYQLFQKWPTLITSSVMLSIIGNRWLIADVRFVQFYIEPMRSSSFAKEKKIHVFSTWLNSDNGVMNCVDYIIKYQLDWEPFQSMFQPDGPQKLSDYLDKNFLNILKLLSCKSMPYNFKEKIIKLIHCKWTAKHTSGTPVALSTTERMECIKTVSDWMKETSQRVVISELIYTLLEGFNPFRAIDRVDLITYMTSEEGLQLF</sequence>
<dbReference type="AlphaFoldDB" id="X6NNK0"/>
<dbReference type="EMBL" id="ASPP01007561">
    <property type="protein sequence ID" value="ETO26942.1"/>
    <property type="molecule type" value="Genomic_DNA"/>
</dbReference>
<organism evidence="1 2">
    <name type="scientific">Reticulomyxa filosa</name>
    <dbReference type="NCBI Taxonomy" id="46433"/>
    <lineage>
        <taxon>Eukaryota</taxon>
        <taxon>Sar</taxon>
        <taxon>Rhizaria</taxon>
        <taxon>Retaria</taxon>
        <taxon>Foraminifera</taxon>
        <taxon>Monothalamids</taxon>
        <taxon>Reticulomyxidae</taxon>
        <taxon>Reticulomyxa</taxon>
    </lineage>
</organism>
<protein>
    <submittedName>
        <fullName evidence="1">Uncharacterized protein</fullName>
    </submittedName>
</protein>
<accession>X6NNK0</accession>
<evidence type="ECO:0000313" key="2">
    <source>
        <dbReference type="Proteomes" id="UP000023152"/>
    </source>
</evidence>